<proteinExistence type="predicted"/>
<evidence type="ECO:0000313" key="3">
    <source>
        <dbReference type="EMBL" id="GGE19413.1"/>
    </source>
</evidence>
<keyword evidence="2" id="KW-0812">Transmembrane</keyword>
<organism evidence="3 4">
    <name type="scientific">Aureimonas endophytica</name>
    <dbReference type="NCBI Taxonomy" id="2027858"/>
    <lineage>
        <taxon>Bacteria</taxon>
        <taxon>Pseudomonadati</taxon>
        <taxon>Pseudomonadota</taxon>
        <taxon>Alphaproteobacteria</taxon>
        <taxon>Hyphomicrobiales</taxon>
        <taxon>Aurantimonadaceae</taxon>
        <taxon>Aureimonas</taxon>
    </lineage>
</organism>
<dbReference type="RefSeq" id="WP_188912215.1">
    <property type="nucleotide sequence ID" value="NZ_BMIQ01000008.1"/>
</dbReference>
<evidence type="ECO:0000256" key="2">
    <source>
        <dbReference type="SAM" id="Phobius"/>
    </source>
</evidence>
<feature type="region of interest" description="Disordered" evidence="1">
    <location>
        <begin position="1"/>
        <end position="23"/>
    </location>
</feature>
<keyword evidence="2" id="KW-0472">Membrane</keyword>
<reference evidence="3" key="2">
    <citation type="submission" date="2020-09" db="EMBL/GenBank/DDBJ databases">
        <authorList>
            <person name="Sun Q."/>
            <person name="Zhou Y."/>
        </authorList>
    </citation>
    <scope>NUCLEOTIDE SEQUENCE</scope>
    <source>
        <strain evidence="3">CGMCC 1.15367</strain>
    </source>
</reference>
<keyword evidence="4" id="KW-1185">Reference proteome</keyword>
<sequence length="149" mass="15956">MPCSRHHPPSPTRDDPPSSRNTKSTGAKLLLAVAALLAPTKAFALAILAIYVPADGAPEAINRNCPRSGCLVHLTHLSLSVSYTDRLRIRVVPGEGRCAFADGLLWRLYFRDETAIEESLSPIPVDGEAPAAQAPCGTLYLKPLNGYVP</sequence>
<dbReference type="AlphaFoldDB" id="A0A916ZYT6"/>
<comment type="caution">
    <text evidence="3">The sequence shown here is derived from an EMBL/GenBank/DDBJ whole genome shotgun (WGS) entry which is preliminary data.</text>
</comment>
<accession>A0A916ZYT6</accession>
<feature type="transmembrane region" description="Helical" evidence="2">
    <location>
        <begin position="29"/>
        <end position="52"/>
    </location>
</feature>
<keyword evidence="2" id="KW-1133">Transmembrane helix</keyword>
<reference evidence="3" key="1">
    <citation type="journal article" date="2014" name="Int. J. Syst. Evol. Microbiol.">
        <title>Complete genome sequence of Corynebacterium casei LMG S-19264T (=DSM 44701T), isolated from a smear-ripened cheese.</title>
        <authorList>
            <consortium name="US DOE Joint Genome Institute (JGI-PGF)"/>
            <person name="Walter F."/>
            <person name="Albersmeier A."/>
            <person name="Kalinowski J."/>
            <person name="Ruckert C."/>
        </authorList>
    </citation>
    <scope>NUCLEOTIDE SEQUENCE</scope>
    <source>
        <strain evidence="3">CGMCC 1.15367</strain>
    </source>
</reference>
<dbReference type="EMBL" id="BMIQ01000008">
    <property type="protein sequence ID" value="GGE19413.1"/>
    <property type="molecule type" value="Genomic_DNA"/>
</dbReference>
<evidence type="ECO:0000313" key="4">
    <source>
        <dbReference type="Proteomes" id="UP000644699"/>
    </source>
</evidence>
<protein>
    <submittedName>
        <fullName evidence="3">Uncharacterized protein</fullName>
    </submittedName>
</protein>
<gene>
    <name evidence="3" type="ORF">GCM10011390_43300</name>
</gene>
<evidence type="ECO:0000256" key="1">
    <source>
        <dbReference type="SAM" id="MobiDB-lite"/>
    </source>
</evidence>
<name>A0A916ZYT6_9HYPH</name>
<dbReference type="Proteomes" id="UP000644699">
    <property type="component" value="Unassembled WGS sequence"/>
</dbReference>